<feature type="domain" description="CCHC-type" evidence="3">
    <location>
        <begin position="188"/>
        <end position="204"/>
    </location>
</feature>
<reference evidence="4" key="1">
    <citation type="submission" date="2016-03" db="EMBL/GenBank/DDBJ databases">
        <title>Updated assembly of Pseudogymnoascus destructans, the fungus causing white-nose syndrome of bats.</title>
        <authorList>
            <person name="Palmer J.M."/>
            <person name="Drees K.P."/>
            <person name="Foster J.T."/>
            <person name="Lindner D.L."/>
        </authorList>
    </citation>
    <scope>NUCLEOTIDE SEQUENCE [LARGE SCALE GENOMIC DNA]</scope>
    <source>
        <strain evidence="4">20631-21</strain>
    </source>
</reference>
<feature type="compositionally biased region" description="Polar residues" evidence="2">
    <location>
        <begin position="135"/>
        <end position="168"/>
    </location>
</feature>
<dbReference type="Pfam" id="PF00098">
    <property type="entry name" value="zf-CCHC"/>
    <property type="match status" value="1"/>
</dbReference>
<dbReference type="PROSITE" id="PS50158">
    <property type="entry name" value="ZF_CCHC"/>
    <property type="match status" value="1"/>
</dbReference>
<keyword evidence="1" id="KW-0862">Zinc</keyword>
<accession>A0A177A4S8</accession>
<proteinExistence type="predicted"/>
<evidence type="ECO:0000256" key="2">
    <source>
        <dbReference type="SAM" id="MobiDB-lite"/>
    </source>
</evidence>
<evidence type="ECO:0000313" key="4">
    <source>
        <dbReference type="EMBL" id="OAF56630.1"/>
    </source>
</evidence>
<keyword evidence="1" id="KW-0479">Metal-binding</keyword>
<dbReference type="OrthoDB" id="4365667at2759"/>
<dbReference type="InterPro" id="IPR036875">
    <property type="entry name" value="Znf_CCHC_sf"/>
</dbReference>
<organism evidence="4">
    <name type="scientific">Pseudogymnoascus destructans</name>
    <dbReference type="NCBI Taxonomy" id="655981"/>
    <lineage>
        <taxon>Eukaryota</taxon>
        <taxon>Fungi</taxon>
        <taxon>Dikarya</taxon>
        <taxon>Ascomycota</taxon>
        <taxon>Pezizomycotina</taxon>
        <taxon>Leotiomycetes</taxon>
        <taxon>Thelebolales</taxon>
        <taxon>Thelebolaceae</taxon>
        <taxon>Pseudogymnoascus</taxon>
    </lineage>
</organism>
<dbReference type="Proteomes" id="UP000077154">
    <property type="component" value="Unassembled WGS sequence"/>
</dbReference>
<dbReference type="EMBL" id="KV441403">
    <property type="protein sequence ID" value="OAF56630.1"/>
    <property type="molecule type" value="Genomic_DNA"/>
</dbReference>
<dbReference type="AlphaFoldDB" id="A0A177A4S8"/>
<evidence type="ECO:0000256" key="1">
    <source>
        <dbReference type="PROSITE-ProRule" id="PRU00047"/>
    </source>
</evidence>
<gene>
    <name evidence="4" type="ORF">VC83_07326</name>
</gene>
<sequence>MIPDPPILTDGIEPAFEDWVVKIRLKLEANIDHFPTQTLQMTTFRVDWEDWQFDMSIQGFDQMFWAEFQRLTTELDYSEETLLDDLRFKVNQQMQKALVAEVGATTLHEFAKKCMLIDQNIQRIKEQEDKRKPKSFSNNMGQTQNQGQALRTSIPQPTMDSNMQNKTQKLYRPPHQDPAKEMLMKLGKCFICRQNGHRARDCPQKLKAQVNEVSTASLSSIRKTNSL</sequence>
<evidence type="ECO:0000259" key="3">
    <source>
        <dbReference type="PROSITE" id="PS50158"/>
    </source>
</evidence>
<dbReference type="Gene3D" id="4.10.60.10">
    <property type="entry name" value="Zinc finger, CCHC-type"/>
    <property type="match status" value="1"/>
</dbReference>
<dbReference type="SUPFAM" id="SSF57756">
    <property type="entry name" value="Retrovirus zinc finger-like domains"/>
    <property type="match status" value="1"/>
</dbReference>
<dbReference type="VEuPathDB" id="FungiDB:GMDG_08605"/>
<dbReference type="GO" id="GO:0003676">
    <property type="term" value="F:nucleic acid binding"/>
    <property type="evidence" value="ECO:0007669"/>
    <property type="project" value="InterPro"/>
</dbReference>
<name>A0A177A4S8_9PEZI</name>
<dbReference type="GO" id="GO:0008270">
    <property type="term" value="F:zinc ion binding"/>
    <property type="evidence" value="ECO:0007669"/>
    <property type="project" value="UniProtKB-KW"/>
</dbReference>
<dbReference type="RefSeq" id="XP_024321924.1">
    <property type="nucleotide sequence ID" value="XM_024470901.1"/>
</dbReference>
<dbReference type="SMART" id="SM00343">
    <property type="entry name" value="ZnF_C2HC"/>
    <property type="match status" value="1"/>
</dbReference>
<feature type="region of interest" description="Disordered" evidence="2">
    <location>
        <begin position="126"/>
        <end position="175"/>
    </location>
</feature>
<dbReference type="InterPro" id="IPR001878">
    <property type="entry name" value="Znf_CCHC"/>
</dbReference>
<protein>
    <recommendedName>
        <fullName evidence="3">CCHC-type domain-containing protein</fullName>
    </recommendedName>
</protein>
<dbReference type="GeneID" id="36290374"/>
<keyword evidence="1" id="KW-0863">Zinc-finger</keyword>